<evidence type="ECO:0000256" key="4">
    <source>
        <dbReference type="ARBA" id="ARBA00023080"/>
    </source>
</evidence>
<dbReference type="InterPro" id="IPR034745">
    <property type="entry name" value="HSV_DUT"/>
</dbReference>
<dbReference type="GO" id="GO:0004170">
    <property type="term" value="F:dUTP diphosphatase activity"/>
    <property type="evidence" value="ECO:0007669"/>
    <property type="project" value="InterPro"/>
</dbReference>
<dbReference type="HAMAP" id="MF_04031">
    <property type="entry name" value="HSV_DUT"/>
    <property type="match status" value="1"/>
</dbReference>
<feature type="compositionally biased region" description="Low complexity" evidence="5">
    <location>
        <begin position="316"/>
        <end position="331"/>
    </location>
</feature>
<dbReference type="Pfam" id="PF00692">
    <property type="entry name" value="dUTPase"/>
    <property type="match status" value="1"/>
</dbReference>
<evidence type="ECO:0000259" key="6">
    <source>
        <dbReference type="Pfam" id="PF00692"/>
    </source>
</evidence>
<organismHost>
    <name type="scientific">Homo sapiens</name>
    <name type="common">Human</name>
    <dbReference type="NCBI Taxonomy" id="9606"/>
</organismHost>
<evidence type="ECO:0000256" key="1">
    <source>
        <dbReference type="ARBA" id="ARBA00022723"/>
    </source>
</evidence>
<evidence type="ECO:0000256" key="3">
    <source>
        <dbReference type="ARBA" id="ARBA00022842"/>
    </source>
</evidence>
<evidence type="ECO:0000256" key="5">
    <source>
        <dbReference type="SAM" id="MobiDB-lite"/>
    </source>
</evidence>
<reference evidence="7" key="1">
    <citation type="journal article" date="2016" name="JCI Insight">
        <title>HSV-2 DeltagD elicits FcgammaR-effector antibodies that protect against clinical isolates.</title>
        <authorList>
            <person name="Petro C.D."/>
            <person name="Weinrick B."/>
            <person name="Khajoueinejad N."/>
            <person name="Burn C."/>
            <person name="Sellers R."/>
            <person name="Jacobs W.R.Jr."/>
            <person name="Herold B.C."/>
        </authorList>
    </citation>
    <scope>NUCLEOTIDE SEQUENCE</scope>
    <source>
        <strain evidence="7">B^3x2.2</strain>
    </source>
</reference>
<keyword evidence="1" id="KW-0479">Metal-binding</keyword>
<protein>
    <submittedName>
        <fullName evidence="7">Deoxyuridine triphosphatase</fullName>
    </submittedName>
</protein>
<feature type="domain" description="dUTPase-like" evidence="6">
    <location>
        <begin position="205"/>
        <end position="306"/>
    </location>
</feature>
<dbReference type="GO" id="GO:0046080">
    <property type="term" value="P:dUTP metabolic process"/>
    <property type="evidence" value="ECO:0007669"/>
    <property type="project" value="InterPro"/>
</dbReference>
<dbReference type="Gene3D" id="2.70.40.10">
    <property type="match status" value="2"/>
</dbReference>
<dbReference type="InterPro" id="IPR036157">
    <property type="entry name" value="dUTPase-like_sf"/>
</dbReference>
<name>A0A0Y0REG2_HHV2</name>
<feature type="region of interest" description="Disordered" evidence="5">
    <location>
        <begin position="304"/>
        <end position="342"/>
    </location>
</feature>
<dbReference type="EMBL" id="KU310663">
    <property type="protein sequence ID" value="AMB66086.1"/>
    <property type="molecule type" value="Genomic_DNA"/>
</dbReference>
<evidence type="ECO:0000313" key="7">
    <source>
        <dbReference type="EMBL" id="AMB66086.1"/>
    </source>
</evidence>
<keyword evidence="3" id="KW-0460">Magnesium</keyword>
<dbReference type="GO" id="GO:0046872">
    <property type="term" value="F:metal ion binding"/>
    <property type="evidence" value="ECO:0007669"/>
    <property type="project" value="UniProtKB-KW"/>
</dbReference>
<keyword evidence="4" id="KW-0546">Nucleotide metabolism</keyword>
<proteinExistence type="inferred from homology"/>
<dbReference type="SUPFAM" id="SSF51283">
    <property type="entry name" value="dUTPase-like"/>
    <property type="match status" value="1"/>
</dbReference>
<accession>A0A0Y0REG2</accession>
<dbReference type="InterPro" id="IPR029054">
    <property type="entry name" value="dUTPase-like"/>
</dbReference>
<gene>
    <name evidence="7" type="primary">UL50</name>
</gene>
<sequence length="449" mass="47482">MSQWGPRAILVQTDSTNRNADGDWQAAVAIRGGGVVQLNMVNKRAVDFTPAECGDSEWAVGRVSLGLRMAMPRDFCAIIHAPAVSGPGPHVMLGLVDSGYRGTVLAVVVAPNGTRGFAPGALRVDVTFLDIRATPPTLTEPSSLHRFPQLAPSPLAGLREDPWLDGALATAGGAVALPARRRGGSLVYAGELTQVTTEHGDCVHEAPAFLPKREEDAGFDILIHRAVTVPANGATVIQPSLRVLRAADGPEACYVLGRSSLNARGLLVMPTRWPSGHACAFVVCNLTGVPVTLQAGSKVAQLLVAGGPTPSPGSPPTTSTRTAHSGPTPEGFRTRPPPPETRRFWCLRTSLTRTPPQASGGPGGLAPLASRPRLASGQMGPRSIKSSVSHMPWCWRFFFVVCLPGARLSVLSSLSHTHKHTGRVEPKPVDVYSPHLDRASRRARWGPGQ</sequence>
<evidence type="ECO:0000256" key="2">
    <source>
        <dbReference type="ARBA" id="ARBA00022801"/>
    </source>
</evidence>
<keyword evidence="2" id="KW-0378">Hydrolase</keyword>
<organism evidence="7">
    <name type="scientific">Human herpesvirus 2</name>
    <name type="common">HHV-2</name>
    <name type="synonym">Human herpes simplex virus 2</name>
    <dbReference type="NCBI Taxonomy" id="10310"/>
    <lineage>
        <taxon>Viruses</taxon>
        <taxon>Duplodnaviria</taxon>
        <taxon>Heunggongvirae</taxon>
        <taxon>Peploviricota</taxon>
        <taxon>Herviviricetes</taxon>
        <taxon>Herpesvirales</taxon>
        <taxon>Orthoherpesviridae</taxon>
        <taxon>Alphaherpesvirinae</taxon>
        <taxon>Simplexvirus</taxon>
        <taxon>Simplexvirus humanalpha2</taxon>
    </lineage>
</organism>